<name>A0A1M5L0V4_9FLAO</name>
<sequence>MNYANIAFTDIIKALQEKNGSRAAYDRMQKFSYVDGLSITEENFIREMDSFYMASFGENGFPYIQHRGGSKGFLKVINKDTIGIIDFSGNKQFISVGNITTNPNVSLIMVSYPKRARLKIYAEAEILEIDDDPGLYDYLKPENYKFKAERILLFHIKAYDWNCPQHIVPRYSEVEIEEIIKSKLQYIERLETELSDLKKKLRQ</sequence>
<dbReference type="Pfam" id="PF01243">
    <property type="entry name" value="PNPOx_N"/>
    <property type="match status" value="1"/>
</dbReference>
<dbReference type="SUPFAM" id="SSF50475">
    <property type="entry name" value="FMN-binding split barrel"/>
    <property type="match status" value="1"/>
</dbReference>
<evidence type="ECO:0000313" key="3">
    <source>
        <dbReference type="Proteomes" id="UP000184518"/>
    </source>
</evidence>
<keyword evidence="3" id="KW-1185">Reference proteome</keyword>
<reference evidence="3" key="1">
    <citation type="submission" date="2016-11" db="EMBL/GenBank/DDBJ databases">
        <authorList>
            <person name="Varghese N."/>
            <person name="Submissions S."/>
        </authorList>
    </citation>
    <scope>NUCLEOTIDE SEQUENCE [LARGE SCALE GENOMIC DNA]</scope>
    <source>
        <strain evidence="3">DSM 27619</strain>
    </source>
</reference>
<dbReference type="EMBL" id="FQUT01000018">
    <property type="protein sequence ID" value="SHG58575.1"/>
    <property type="molecule type" value="Genomic_DNA"/>
</dbReference>
<dbReference type="AlphaFoldDB" id="A0A1M5L0V4"/>
<dbReference type="InterPro" id="IPR011576">
    <property type="entry name" value="Pyridox_Oxase_N"/>
</dbReference>
<organism evidence="2 3">
    <name type="scientific">Chryseobacterium arachidis</name>
    <dbReference type="NCBI Taxonomy" id="1416778"/>
    <lineage>
        <taxon>Bacteria</taxon>
        <taxon>Pseudomonadati</taxon>
        <taxon>Bacteroidota</taxon>
        <taxon>Flavobacteriia</taxon>
        <taxon>Flavobacteriales</taxon>
        <taxon>Weeksellaceae</taxon>
        <taxon>Chryseobacterium group</taxon>
        <taxon>Chryseobacterium</taxon>
    </lineage>
</organism>
<evidence type="ECO:0000313" key="2">
    <source>
        <dbReference type="EMBL" id="SHG58575.1"/>
    </source>
</evidence>
<dbReference type="Proteomes" id="UP000184518">
    <property type="component" value="Unassembled WGS sequence"/>
</dbReference>
<dbReference type="Gene3D" id="2.30.110.10">
    <property type="entry name" value="Electron Transport, Fmn-binding Protein, Chain A"/>
    <property type="match status" value="1"/>
</dbReference>
<dbReference type="STRING" id="1416778.SAMN05443633_11819"/>
<feature type="domain" description="Pyridoxamine 5'-phosphate oxidase N-terminal" evidence="1">
    <location>
        <begin position="43"/>
        <end position="128"/>
    </location>
</feature>
<accession>A0A1M5L0V4</accession>
<dbReference type="PANTHER" id="PTHR42815">
    <property type="entry name" value="FAD-BINDING, PUTATIVE (AFU_ORTHOLOGUE AFUA_6G07600)-RELATED"/>
    <property type="match status" value="1"/>
</dbReference>
<protein>
    <recommendedName>
        <fullName evidence="1">Pyridoxamine 5'-phosphate oxidase N-terminal domain-containing protein</fullName>
    </recommendedName>
</protein>
<evidence type="ECO:0000259" key="1">
    <source>
        <dbReference type="Pfam" id="PF01243"/>
    </source>
</evidence>
<dbReference type="OrthoDB" id="9796486at2"/>
<dbReference type="RefSeq" id="WP_072963410.1">
    <property type="nucleotide sequence ID" value="NZ_FQUT01000018.1"/>
</dbReference>
<dbReference type="PANTHER" id="PTHR42815:SF2">
    <property type="entry name" value="FAD-BINDING, PUTATIVE (AFU_ORTHOLOGUE AFUA_6G07600)-RELATED"/>
    <property type="match status" value="1"/>
</dbReference>
<dbReference type="InterPro" id="IPR012349">
    <property type="entry name" value="Split_barrel_FMN-bd"/>
</dbReference>
<proteinExistence type="predicted"/>
<gene>
    <name evidence="2" type="ORF">SAMN05443633_11819</name>
</gene>